<protein>
    <submittedName>
        <fullName evidence="1">Uncharacterized protein</fullName>
    </submittedName>
</protein>
<keyword evidence="2" id="KW-1185">Reference proteome</keyword>
<evidence type="ECO:0000313" key="1">
    <source>
        <dbReference type="EMBL" id="KNZ54777.1"/>
    </source>
</evidence>
<dbReference type="VEuPathDB" id="FungiDB:VP01_2857g5"/>
<comment type="caution">
    <text evidence="1">The sequence shown here is derived from an EMBL/GenBank/DDBJ whole genome shotgun (WGS) entry which is preliminary data.</text>
</comment>
<dbReference type="EMBL" id="LAVV01007787">
    <property type="protein sequence ID" value="KNZ54777.1"/>
    <property type="molecule type" value="Genomic_DNA"/>
</dbReference>
<accession>A0A0L6V2Q8</accession>
<name>A0A0L6V2Q8_9BASI</name>
<gene>
    <name evidence="1" type="ORF">VP01_2857g5</name>
</gene>
<reference evidence="1 2" key="1">
    <citation type="submission" date="2015-08" db="EMBL/GenBank/DDBJ databases">
        <title>Next Generation Sequencing and Analysis of the Genome of Puccinia sorghi L Schw, the Causal Agent of Maize Common Rust.</title>
        <authorList>
            <person name="Rochi L."/>
            <person name="Burguener G."/>
            <person name="Darino M."/>
            <person name="Turjanski A."/>
            <person name="Kreff E."/>
            <person name="Dieguez M.J."/>
            <person name="Sacco F."/>
        </authorList>
    </citation>
    <scope>NUCLEOTIDE SEQUENCE [LARGE SCALE GENOMIC DNA]</scope>
    <source>
        <strain evidence="1 2">RO10H11247</strain>
    </source>
</reference>
<evidence type="ECO:0000313" key="2">
    <source>
        <dbReference type="Proteomes" id="UP000037035"/>
    </source>
</evidence>
<dbReference type="AlphaFoldDB" id="A0A0L6V2Q8"/>
<organism evidence="1 2">
    <name type="scientific">Puccinia sorghi</name>
    <dbReference type="NCBI Taxonomy" id="27349"/>
    <lineage>
        <taxon>Eukaryota</taxon>
        <taxon>Fungi</taxon>
        <taxon>Dikarya</taxon>
        <taxon>Basidiomycota</taxon>
        <taxon>Pucciniomycotina</taxon>
        <taxon>Pucciniomycetes</taxon>
        <taxon>Pucciniales</taxon>
        <taxon>Pucciniaceae</taxon>
        <taxon>Puccinia</taxon>
    </lineage>
</organism>
<proteinExistence type="predicted"/>
<dbReference type="Proteomes" id="UP000037035">
    <property type="component" value="Unassembled WGS sequence"/>
</dbReference>
<sequence>MAKPFKKHSLKKKLAQLPAVEMQHAPAKLPSKLHIFYSSTFPFNSKLFNCPLIFWLAVHLTPESESLKKISISILKIVPHAAGVEGLFYLMNAMKTKAQNLISPKTLKMMAQIKLHLLQGDPLLGPRKSRKESTYLR</sequence>